<evidence type="ECO:0000313" key="3">
    <source>
        <dbReference type="EMBL" id="MCW9706015.1"/>
    </source>
</evidence>
<feature type="chain" id="PRO_5046154044" evidence="1">
    <location>
        <begin position="20"/>
        <end position="467"/>
    </location>
</feature>
<keyword evidence="1" id="KW-0732">Signal</keyword>
<dbReference type="EMBL" id="JAGGJA010000002">
    <property type="protein sequence ID" value="MCW9706015.1"/>
    <property type="molecule type" value="Genomic_DNA"/>
</dbReference>
<dbReference type="RefSeq" id="WP_265764713.1">
    <property type="nucleotide sequence ID" value="NZ_JAGGJA010000002.1"/>
</dbReference>
<evidence type="ECO:0000256" key="1">
    <source>
        <dbReference type="SAM" id="SignalP"/>
    </source>
</evidence>
<reference evidence="3 4" key="1">
    <citation type="submission" date="2021-03" db="EMBL/GenBank/DDBJ databases">
        <title>Aliifodinibius sp. nov., a new bacterium isolated from saline soil.</title>
        <authorList>
            <person name="Galisteo C."/>
            <person name="De La Haba R."/>
            <person name="Sanchez-Porro C."/>
            <person name="Ventosa A."/>
        </authorList>
    </citation>
    <scope>NUCLEOTIDE SEQUENCE [LARGE SCALE GENOMIC DNA]</scope>
    <source>
        <strain evidence="3 4">1BSP15-2V2</strain>
    </source>
</reference>
<evidence type="ECO:0000313" key="4">
    <source>
        <dbReference type="Proteomes" id="UP001207918"/>
    </source>
</evidence>
<dbReference type="Proteomes" id="UP001207918">
    <property type="component" value="Unassembled WGS sequence"/>
</dbReference>
<dbReference type="PANTHER" id="PTHR43265">
    <property type="entry name" value="ESTERASE ESTD"/>
    <property type="match status" value="1"/>
</dbReference>
<name>A0ABT3PJH1_9BACT</name>
<dbReference type="Pfam" id="PF12146">
    <property type="entry name" value="Hydrolase_4"/>
    <property type="match status" value="1"/>
</dbReference>
<dbReference type="InterPro" id="IPR022742">
    <property type="entry name" value="Hydrolase_4"/>
</dbReference>
<feature type="signal peptide" evidence="1">
    <location>
        <begin position="1"/>
        <end position="19"/>
    </location>
</feature>
<proteinExistence type="predicted"/>
<feature type="domain" description="Serine aminopeptidase S33" evidence="2">
    <location>
        <begin position="186"/>
        <end position="430"/>
    </location>
</feature>
<dbReference type="InterPro" id="IPR029058">
    <property type="entry name" value="AB_hydrolase_fold"/>
</dbReference>
<dbReference type="GO" id="GO:0016787">
    <property type="term" value="F:hydrolase activity"/>
    <property type="evidence" value="ECO:0007669"/>
    <property type="project" value="UniProtKB-KW"/>
</dbReference>
<gene>
    <name evidence="3" type="ORF">J6I44_04090</name>
</gene>
<dbReference type="Gene3D" id="3.40.50.1820">
    <property type="entry name" value="alpha/beta hydrolase"/>
    <property type="match status" value="1"/>
</dbReference>
<protein>
    <submittedName>
        <fullName evidence="3">Alpha/beta fold hydrolase</fullName>
    </submittedName>
</protein>
<keyword evidence="3" id="KW-0378">Hydrolase</keyword>
<dbReference type="PANTHER" id="PTHR43265:SF1">
    <property type="entry name" value="ESTERASE ESTD"/>
    <property type="match status" value="1"/>
</dbReference>
<sequence>MRRSLIIVFCLMLATSSFAQNNGILQGDWRGNIEIPAQPLDITVHFSHEDTAYTGTIDIPQQMASGLSLQNITSPKPDSVYFELMAGPGLAQFHGNFQNDTTITGRFLQNGMAFPFRLSKSAEHKDQSQPKNLPYRQEDLVIQRDSIVIAGTLTLPSDQPPRRAVILISGSGAQDRDETMVGFKPFARLADSLTRLGMAVFRFDDRGVGQSTGQPDAELSELVKDVETIHQTLKKSHRLSNTEIGLLGHSQGGIIAAKLAAQNPTIPFIIMMGSPAFPLSDIIIQQSEAIASTASQPDSTIQQNINLQKRIFEAVRNDTGMSEVRHIIAQKIYKRVQQLPKSQQQQISDLQVYADNQAKQQLQAVTSPLFRSLIDYNPTQDLTQLDIPVLAIFGEKDLQVLPQPNSTQMRNALKQGKAPFTIEIIPSANHLFQKAKTGLPTEYGTLGETFSDSFWQVITEWIQNLDA</sequence>
<accession>A0ABT3PJH1</accession>
<keyword evidence="4" id="KW-1185">Reference proteome</keyword>
<dbReference type="InterPro" id="IPR053145">
    <property type="entry name" value="AB_hydrolase_Est10"/>
</dbReference>
<dbReference type="SUPFAM" id="SSF53474">
    <property type="entry name" value="alpha/beta-Hydrolases"/>
    <property type="match status" value="1"/>
</dbReference>
<evidence type="ECO:0000259" key="2">
    <source>
        <dbReference type="Pfam" id="PF12146"/>
    </source>
</evidence>
<comment type="caution">
    <text evidence="3">The sequence shown here is derived from an EMBL/GenBank/DDBJ whole genome shotgun (WGS) entry which is preliminary data.</text>
</comment>
<organism evidence="3 4">
    <name type="scientific">Fodinibius salsisoli</name>
    <dbReference type="NCBI Taxonomy" id="2820877"/>
    <lineage>
        <taxon>Bacteria</taxon>
        <taxon>Pseudomonadati</taxon>
        <taxon>Balneolota</taxon>
        <taxon>Balneolia</taxon>
        <taxon>Balneolales</taxon>
        <taxon>Balneolaceae</taxon>
        <taxon>Fodinibius</taxon>
    </lineage>
</organism>